<dbReference type="Pfam" id="PF17064">
    <property type="entry name" value="QVR"/>
    <property type="match status" value="1"/>
</dbReference>
<accession>A0AAD9UCL5</accession>
<keyword evidence="1 4" id="KW-0732">Signal</keyword>
<dbReference type="CDD" id="cd23590">
    <property type="entry name" value="TFP_LU_ECD_Bou"/>
    <property type="match status" value="1"/>
</dbReference>
<dbReference type="InterPro" id="IPR045860">
    <property type="entry name" value="Snake_toxin-like_sf"/>
</dbReference>
<dbReference type="Gene3D" id="2.10.60.10">
    <property type="entry name" value="CD59"/>
    <property type="match status" value="1"/>
</dbReference>
<keyword evidence="6" id="KW-1185">Reference proteome</keyword>
<dbReference type="PANTHER" id="PTHR33562">
    <property type="entry name" value="ATILLA, ISOFORM B-RELATED-RELATED"/>
    <property type="match status" value="1"/>
</dbReference>
<sequence length="192" mass="20807">MGSSVRIRPCLMVFVRIRPCLSMVVNVHSCPSVCMCIYQCPSITVRVLQYMSVPVRVSPMTVIMTVIMTLSCVAVDGIKCLQCASFLDTACQSGQVPATECHPANKYCIKYIGILKKGVLVFRDCLEKNMDNVCTNKRLEGQDIRVCYETCETDGCNDGPMNSATRPAVVSLSTLASLALGATACLVYLAVG</sequence>
<dbReference type="SUPFAM" id="SSF57302">
    <property type="entry name" value="Snake toxin-like"/>
    <property type="match status" value="1"/>
</dbReference>
<reference evidence="5" key="1">
    <citation type="journal article" date="2023" name="Mol. Biol. Evol.">
        <title>Third-Generation Sequencing Reveals the Adaptive Role of the Epigenome in Three Deep-Sea Polychaetes.</title>
        <authorList>
            <person name="Perez M."/>
            <person name="Aroh O."/>
            <person name="Sun Y."/>
            <person name="Lan Y."/>
            <person name="Juniper S.K."/>
            <person name="Young C.R."/>
            <person name="Angers B."/>
            <person name="Qian P.Y."/>
        </authorList>
    </citation>
    <scope>NUCLEOTIDE SEQUENCE</scope>
    <source>
        <strain evidence="5">R07B-5</strain>
    </source>
</reference>
<keyword evidence="3" id="KW-0812">Transmembrane</keyword>
<evidence type="ECO:0000256" key="3">
    <source>
        <dbReference type="SAM" id="Phobius"/>
    </source>
</evidence>
<feature type="signal peptide" evidence="4">
    <location>
        <begin position="1"/>
        <end position="22"/>
    </location>
</feature>
<keyword evidence="3" id="KW-1133">Transmembrane helix</keyword>
<comment type="caution">
    <text evidence="5">The sequence shown here is derived from an EMBL/GenBank/DDBJ whole genome shotgun (WGS) entry which is preliminary data.</text>
</comment>
<keyword evidence="3" id="KW-0472">Membrane</keyword>
<protein>
    <submittedName>
        <fullName evidence="5">Uncharacterized protein</fullName>
    </submittedName>
</protein>
<evidence type="ECO:0000256" key="2">
    <source>
        <dbReference type="ARBA" id="ARBA00023180"/>
    </source>
</evidence>
<dbReference type="InterPro" id="IPR031424">
    <property type="entry name" value="QVR-like"/>
</dbReference>
<evidence type="ECO:0000313" key="6">
    <source>
        <dbReference type="Proteomes" id="UP001209878"/>
    </source>
</evidence>
<evidence type="ECO:0000256" key="1">
    <source>
        <dbReference type="ARBA" id="ARBA00022729"/>
    </source>
</evidence>
<dbReference type="AlphaFoldDB" id="A0AAD9UCL5"/>
<dbReference type="InterPro" id="IPR050975">
    <property type="entry name" value="Sleep_regulator"/>
</dbReference>
<dbReference type="EMBL" id="JAODUO010000267">
    <property type="protein sequence ID" value="KAK2184399.1"/>
    <property type="molecule type" value="Genomic_DNA"/>
</dbReference>
<dbReference type="Proteomes" id="UP001209878">
    <property type="component" value="Unassembled WGS sequence"/>
</dbReference>
<gene>
    <name evidence="5" type="ORF">NP493_267g03058</name>
</gene>
<proteinExistence type="predicted"/>
<organism evidence="5 6">
    <name type="scientific">Ridgeia piscesae</name>
    <name type="common">Tubeworm</name>
    <dbReference type="NCBI Taxonomy" id="27915"/>
    <lineage>
        <taxon>Eukaryota</taxon>
        <taxon>Metazoa</taxon>
        <taxon>Spiralia</taxon>
        <taxon>Lophotrochozoa</taxon>
        <taxon>Annelida</taxon>
        <taxon>Polychaeta</taxon>
        <taxon>Sedentaria</taxon>
        <taxon>Canalipalpata</taxon>
        <taxon>Sabellida</taxon>
        <taxon>Siboglinidae</taxon>
        <taxon>Ridgeia</taxon>
    </lineage>
</organism>
<keyword evidence="2" id="KW-0325">Glycoprotein</keyword>
<feature type="transmembrane region" description="Helical" evidence="3">
    <location>
        <begin position="169"/>
        <end position="191"/>
    </location>
</feature>
<evidence type="ECO:0000256" key="4">
    <source>
        <dbReference type="SAM" id="SignalP"/>
    </source>
</evidence>
<feature type="chain" id="PRO_5042263216" evidence="4">
    <location>
        <begin position="23"/>
        <end position="192"/>
    </location>
</feature>
<evidence type="ECO:0000313" key="5">
    <source>
        <dbReference type="EMBL" id="KAK2184399.1"/>
    </source>
</evidence>
<dbReference type="GO" id="GO:0032222">
    <property type="term" value="P:regulation of synaptic transmission, cholinergic"/>
    <property type="evidence" value="ECO:0007669"/>
    <property type="project" value="InterPro"/>
</dbReference>
<name>A0AAD9UCL5_RIDPI</name>
<dbReference type="GO" id="GO:0030431">
    <property type="term" value="P:sleep"/>
    <property type="evidence" value="ECO:0007669"/>
    <property type="project" value="InterPro"/>
</dbReference>